<evidence type="ECO:0000313" key="2">
    <source>
        <dbReference type="EMBL" id="AUB38027.1"/>
    </source>
</evidence>
<evidence type="ECO:0000256" key="1">
    <source>
        <dbReference type="SAM" id="SignalP"/>
    </source>
</evidence>
<name>A0A2K8SRI1_9NOSO</name>
<dbReference type="EMBL" id="CP024785">
    <property type="protein sequence ID" value="AUB38027.1"/>
    <property type="molecule type" value="Genomic_DNA"/>
</dbReference>
<gene>
    <name evidence="2" type="ORF">COO91_03984</name>
</gene>
<dbReference type="KEGG" id="nfl:COO91_03984"/>
<proteinExistence type="predicted"/>
<feature type="chain" id="PRO_5014726661" evidence="1">
    <location>
        <begin position="20"/>
        <end position="48"/>
    </location>
</feature>
<sequence length="48" mass="4859">MGYINIATLASLGFSPALAFSSLATAALKACSVSLICRIAIAPVFPIC</sequence>
<accession>A0A2K8SRI1</accession>
<protein>
    <submittedName>
        <fullName evidence="2">Uncharacterized protein</fullName>
    </submittedName>
</protein>
<keyword evidence="1" id="KW-0732">Signal</keyword>
<feature type="signal peptide" evidence="1">
    <location>
        <begin position="1"/>
        <end position="19"/>
    </location>
</feature>
<evidence type="ECO:0000313" key="3">
    <source>
        <dbReference type="Proteomes" id="UP000232003"/>
    </source>
</evidence>
<reference evidence="2 3" key="1">
    <citation type="submission" date="2017-11" db="EMBL/GenBank/DDBJ databases">
        <title>Complete genome of a free-living desiccation-tolerant cyanobacterium and its photosynthetic adaptation to extreme terrestrial habitat.</title>
        <authorList>
            <person name="Shang J."/>
        </authorList>
    </citation>
    <scope>NUCLEOTIDE SEQUENCE [LARGE SCALE GENOMIC DNA]</scope>
    <source>
        <strain evidence="2 3">CCNUN1</strain>
    </source>
</reference>
<dbReference type="RefSeq" id="WP_157816530.1">
    <property type="nucleotide sequence ID" value="NZ_CAWNNC010000001.1"/>
</dbReference>
<keyword evidence="3" id="KW-1185">Reference proteome</keyword>
<organism evidence="2 3">
    <name type="scientific">Nostoc flagelliforme CCNUN1</name>
    <dbReference type="NCBI Taxonomy" id="2038116"/>
    <lineage>
        <taxon>Bacteria</taxon>
        <taxon>Bacillati</taxon>
        <taxon>Cyanobacteriota</taxon>
        <taxon>Cyanophyceae</taxon>
        <taxon>Nostocales</taxon>
        <taxon>Nostocaceae</taxon>
        <taxon>Nostoc</taxon>
    </lineage>
</organism>
<dbReference type="AlphaFoldDB" id="A0A2K8SRI1"/>
<dbReference type="Proteomes" id="UP000232003">
    <property type="component" value="Chromosome"/>
</dbReference>